<feature type="domain" description="HTH tetR-type" evidence="3">
    <location>
        <begin position="6"/>
        <end position="66"/>
    </location>
</feature>
<dbReference type="Proteomes" id="UP000198984">
    <property type="component" value="Unassembled WGS sequence"/>
</dbReference>
<keyword evidence="5" id="KW-1185">Reference proteome</keyword>
<dbReference type="GO" id="GO:0003677">
    <property type="term" value="F:DNA binding"/>
    <property type="evidence" value="ECO:0007669"/>
    <property type="project" value="UniProtKB-UniRule"/>
</dbReference>
<accession>A0A1H7S3G0</accession>
<dbReference type="STRING" id="573321.SAMN04488505_102813"/>
<evidence type="ECO:0000256" key="1">
    <source>
        <dbReference type="ARBA" id="ARBA00023125"/>
    </source>
</evidence>
<evidence type="ECO:0000313" key="5">
    <source>
        <dbReference type="Proteomes" id="UP000198984"/>
    </source>
</evidence>
<evidence type="ECO:0000256" key="2">
    <source>
        <dbReference type="PROSITE-ProRule" id="PRU00335"/>
    </source>
</evidence>
<dbReference type="RefSeq" id="WP_089910752.1">
    <property type="nucleotide sequence ID" value="NZ_FOBB01000002.1"/>
</dbReference>
<feature type="DNA-binding region" description="H-T-H motif" evidence="2">
    <location>
        <begin position="29"/>
        <end position="48"/>
    </location>
</feature>
<dbReference type="Pfam" id="PF22604">
    <property type="entry name" value="TetR_HI_0893_C"/>
    <property type="match status" value="1"/>
</dbReference>
<reference evidence="4 5" key="1">
    <citation type="submission" date="2016-10" db="EMBL/GenBank/DDBJ databases">
        <authorList>
            <person name="de Groot N.N."/>
        </authorList>
    </citation>
    <scope>NUCLEOTIDE SEQUENCE [LARGE SCALE GENOMIC DNA]</scope>
    <source>
        <strain evidence="4 5">DSM 21039</strain>
    </source>
</reference>
<dbReference type="SUPFAM" id="SSF46689">
    <property type="entry name" value="Homeodomain-like"/>
    <property type="match status" value="1"/>
</dbReference>
<dbReference type="PANTHER" id="PTHR43479:SF11">
    <property type="entry name" value="ACREF_ENVCD OPERON REPRESSOR-RELATED"/>
    <property type="match status" value="1"/>
</dbReference>
<dbReference type="PRINTS" id="PR00455">
    <property type="entry name" value="HTHTETR"/>
</dbReference>
<proteinExistence type="predicted"/>
<dbReference type="EMBL" id="FOBB01000002">
    <property type="protein sequence ID" value="SEL67132.1"/>
    <property type="molecule type" value="Genomic_DNA"/>
</dbReference>
<dbReference type="InterPro" id="IPR001647">
    <property type="entry name" value="HTH_TetR"/>
</dbReference>
<evidence type="ECO:0000259" key="3">
    <source>
        <dbReference type="PROSITE" id="PS50977"/>
    </source>
</evidence>
<dbReference type="InterPro" id="IPR009057">
    <property type="entry name" value="Homeodomain-like_sf"/>
</dbReference>
<evidence type="ECO:0000313" key="4">
    <source>
        <dbReference type="EMBL" id="SEL67132.1"/>
    </source>
</evidence>
<dbReference type="OrthoDB" id="6430772at2"/>
<dbReference type="InterPro" id="IPR050624">
    <property type="entry name" value="HTH-type_Tx_Regulator"/>
</dbReference>
<dbReference type="PANTHER" id="PTHR43479">
    <property type="entry name" value="ACREF/ENVCD OPERON REPRESSOR-RELATED"/>
    <property type="match status" value="1"/>
</dbReference>
<dbReference type="InterPro" id="IPR054422">
    <property type="entry name" value="TetR-like_HI_0893_C"/>
</dbReference>
<name>A0A1H7S3G0_9BACT</name>
<organism evidence="4 5">
    <name type="scientific">Chitinophaga rupis</name>
    <dbReference type="NCBI Taxonomy" id="573321"/>
    <lineage>
        <taxon>Bacteria</taxon>
        <taxon>Pseudomonadati</taxon>
        <taxon>Bacteroidota</taxon>
        <taxon>Chitinophagia</taxon>
        <taxon>Chitinophagales</taxon>
        <taxon>Chitinophagaceae</taxon>
        <taxon>Chitinophaga</taxon>
    </lineage>
</organism>
<protein>
    <submittedName>
        <fullName evidence="4">Transcriptional regulator, TetR family</fullName>
    </submittedName>
</protein>
<dbReference type="PROSITE" id="PS50977">
    <property type="entry name" value="HTH_TETR_2"/>
    <property type="match status" value="1"/>
</dbReference>
<gene>
    <name evidence="4" type="ORF">SAMN04488505_102813</name>
</gene>
<sequence length="195" mass="22874">MRLRDENKETLIREQAIALIVQEGFDGLSMQKLAKAANLSASTIYIYFKSREDLLNQVYIAVDEIFAKEVLKNFDPAMSFEEGLWQQWKNRYKYVQKYPLHYHFSEQFRNSPLIKHQDIKESPFRVAMQQFTKNAIQRKEIVDLPPEILWALAYGPFYILIKFHLDQSSMSGKPFSLSEQKMKQAFGLVIKALKA</sequence>
<keyword evidence="1 2" id="KW-0238">DNA-binding</keyword>
<dbReference type="AlphaFoldDB" id="A0A1H7S3G0"/>
<dbReference type="Pfam" id="PF00440">
    <property type="entry name" value="TetR_N"/>
    <property type="match status" value="1"/>
</dbReference>
<dbReference type="Gene3D" id="1.10.357.10">
    <property type="entry name" value="Tetracycline Repressor, domain 2"/>
    <property type="match status" value="1"/>
</dbReference>